<feature type="compositionally biased region" description="Basic and acidic residues" evidence="2">
    <location>
        <begin position="226"/>
        <end position="287"/>
    </location>
</feature>
<dbReference type="SUPFAM" id="SSF47616">
    <property type="entry name" value="GST C-terminal domain-like"/>
    <property type="match status" value="1"/>
</dbReference>
<dbReference type="GO" id="GO:0005737">
    <property type="term" value="C:cytoplasm"/>
    <property type="evidence" value="ECO:0007669"/>
    <property type="project" value="TreeGrafter"/>
</dbReference>
<organism evidence="5 6">
    <name type="scientific">Cryptotermes secundus</name>
    <dbReference type="NCBI Taxonomy" id="105785"/>
    <lineage>
        <taxon>Eukaryota</taxon>
        <taxon>Metazoa</taxon>
        <taxon>Ecdysozoa</taxon>
        <taxon>Arthropoda</taxon>
        <taxon>Hexapoda</taxon>
        <taxon>Insecta</taxon>
        <taxon>Pterygota</taxon>
        <taxon>Neoptera</taxon>
        <taxon>Polyneoptera</taxon>
        <taxon>Dictyoptera</taxon>
        <taxon>Blattodea</taxon>
        <taxon>Blattoidea</taxon>
        <taxon>Termitoidae</taxon>
        <taxon>Kalotermitidae</taxon>
        <taxon>Cryptotermitinae</taxon>
        <taxon>Cryptotermes</taxon>
    </lineage>
</organism>
<comment type="caution">
    <text evidence="5">The sequence shown here is derived from an EMBL/GenBank/DDBJ whole genome shotgun (WGS) entry which is preliminary data.</text>
</comment>
<feature type="domain" description="Metaxin glutathione S-transferase" evidence="3">
    <location>
        <begin position="137"/>
        <end position="201"/>
    </location>
</feature>
<dbReference type="STRING" id="105785.A0A2J7QCS5"/>
<dbReference type="Gene3D" id="1.20.1050.10">
    <property type="match status" value="1"/>
</dbReference>
<evidence type="ECO:0000313" key="6">
    <source>
        <dbReference type="Proteomes" id="UP000235965"/>
    </source>
</evidence>
<evidence type="ECO:0000256" key="1">
    <source>
        <dbReference type="ARBA" id="ARBA00006475"/>
    </source>
</evidence>
<dbReference type="AlphaFoldDB" id="A0A2J7QCS5"/>
<dbReference type="InParanoid" id="A0A2J7QCS5"/>
<evidence type="ECO:0000259" key="4">
    <source>
        <dbReference type="Pfam" id="PF17172"/>
    </source>
</evidence>
<dbReference type="CDD" id="cd03193">
    <property type="entry name" value="GST_C_Metaxin"/>
    <property type="match status" value="1"/>
</dbReference>
<dbReference type="InterPro" id="IPR040079">
    <property type="entry name" value="Glutathione_S-Trfase"/>
</dbReference>
<evidence type="ECO:0000256" key="2">
    <source>
        <dbReference type="SAM" id="MobiDB-lite"/>
    </source>
</evidence>
<comment type="similarity">
    <text evidence="1">Belongs to the FAX family.</text>
</comment>
<dbReference type="EMBL" id="NEVH01015905">
    <property type="protein sequence ID" value="PNF26382.1"/>
    <property type="molecule type" value="Genomic_DNA"/>
</dbReference>
<feature type="domain" description="Thioredoxin-like fold" evidence="4">
    <location>
        <begin position="7"/>
        <end position="81"/>
    </location>
</feature>
<reference evidence="5 6" key="1">
    <citation type="submission" date="2017-12" db="EMBL/GenBank/DDBJ databases">
        <title>Hemimetabolous genomes reveal molecular basis of termite eusociality.</title>
        <authorList>
            <person name="Harrison M.C."/>
            <person name="Jongepier E."/>
            <person name="Robertson H.M."/>
            <person name="Arning N."/>
            <person name="Bitard-Feildel T."/>
            <person name="Chao H."/>
            <person name="Childers C.P."/>
            <person name="Dinh H."/>
            <person name="Doddapaneni H."/>
            <person name="Dugan S."/>
            <person name="Gowin J."/>
            <person name="Greiner C."/>
            <person name="Han Y."/>
            <person name="Hu H."/>
            <person name="Hughes D.S.T."/>
            <person name="Huylmans A.-K."/>
            <person name="Kemena C."/>
            <person name="Kremer L.P.M."/>
            <person name="Lee S.L."/>
            <person name="Lopez-Ezquerra A."/>
            <person name="Mallet L."/>
            <person name="Monroy-Kuhn J.M."/>
            <person name="Moser A."/>
            <person name="Murali S.C."/>
            <person name="Muzny D.M."/>
            <person name="Otani S."/>
            <person name="Piulachs M.-D."/>
            <person name="Poelchau M."/>
            <person name="Qu J."/>
            <person name="Schaub F."/>
            <person name="Wada-Katsumata A."/>
            <person name="Worley K.C."/>
            <person name="Xie Q."/>
            <person name="Ylla G."/>
            <person name="Poulsen M."/>
            <person name="Gibbs R.A."/>
            <person name="Schal C."/>
            <person name="Richards S."/>
            <person name="Belles X."/>
            <person name="Korb J."/>
            <person name="Bornberg-Bauer E."/>
        </authorList>
    </citation>
    <scope>NUCLEOTIDE SEQUENCE [LARGE SCALE GENOMIC DNA]</scope>
    <source>
        <tissue evidence="5">Whole body</tissue>
    </source>
</reference>
<dbReference type="SFLD" id="SFLDG01180">
    <property type="entry name" value="SUF1"/>
    <property type="match status" value="1"/>
</dbReference>
<feature type="region of interest" description="Disordered" evidence="2">
    <location>
        <begin position="220"/>
        <end position="287"/>
    </location>
</feature>
<dbReference type="SFLD" id="SFLDG01200">
    <property type="entry name" value="SUF1.1"/>
    <property type="match status" value="1"/>
</dbReference>
<dbReference type="Proteomes" id="UP000235965">
    <property type="component" value="Unassembled WGS sequence"/>
</dbReference>
<keyword evidence="6" id="KW-1185">Reference proteome</keyword>
<sequence>MNVDHKMKFRSKKGLLPFVELNGEEIADSAIILKELGQRFEKDLDAGLNNDQKNVSHAMISMIENHLVWVVAWWRTKYPENVIKGYKMNLQHALGTRIPNGILNFFFKYTFARKGAKKVKAQGMGVHKPEEIIEFGQNDLKVLSDMLADKPFFFGDEPTILDIVAFASLAQVYFIDKEVQYSLRDYMQESCPNLVGHVNRMKERCFPDWEDICKTLDLNSHLPKPPLEEKENKEEKKKEKEEKEGDKEIEKEMAKDFEKVIEKSEKEEKEVEKDVEENKQKEEKETK</sequence>
<dbReference type="PANTHER" id="PTHR12289">
    <property type="entry name" value="METAXIN RELATED"/>
    <property type="match status" value="1"/>
</dbReference>
<dbReference type="InterPro" id="IPR050931">
    <property type="entry name" value="Mito_Protein_Transport_Metaxin"/>
</dbReference>
<dbReference type="InterPro" id="IPR036282">
    <property type="entry name" value="Glutathione-S-Trfase_C_sf"/>
</dbReference>
<dbReference type="OrthoDB" id="5809458at2759"/>
<dbReference type="Pfam" id="PF17171">
    <property type="entry name" value="GST_C_6"/>
    <property type="match status" value="1"/>
</dbReference>
<protein>
    <submittedName>
        <fullName evidence="5">Protein failed axon connections</fullName>
    </submittedName>
</protein>
<evidence type="ECO:0000313" key="5">
    <source>
        <dbReference type="EMBL" id="PNF26382.1"/>
    </source>
</evidence>
<dbReference type="InterPro" id="IPR012336">
    <property type="entry name" value="Thioredoxin-like_fold"/>
</dbReference>
<dbReference type="SFLD" id="SFLDS00019">
    <property type="entry name" value="Glutathione_Transferase_(cytos"/>
    <property type="match status" value="1"/>
</dbReference>
<accession>A0A2J7QCS5</accession>
<proteinExistence type="inferred from homology"/>
<dbReference type="PANTHER" id="PTHR12289:SF41">
    <property type="entry name" value="FAILED AXON CONNECTIONS-RELATED"/>
    <property type="match status" value="1"/>
</dbReference>
<gene>
    <name evidence="5" type="primary">fax</name>
    <name evidence="5" type="ORF">B7P43_G17718</name>
</gene>
<evidence type="ECO:0000259" key="3">
    <source>
        <dbReference type="Pfam" id="PF17171"/>
    </source>
</evidence>
<dbReference type="FunCoup" id="A0A2J7QCS5">
    <property type="interactions" value="625"/>
</dbReference>
<name>A0A2J7QCS5_9NEOP</name>
<dbReference type="InterPro" id="IPR033468">
    <property type="entry name" value="Metaxin_GST"/>
</dbReference>
<dbReference type="InterPro" id="IPR026928">
    <property type="entry name" value="FAX/IsoI-like"/>
</dbReference>
<dbReference type="Pfam" id="PF17172">
    <property type="entry name" value="GST_N_4"/>
    <property type="match status" value="1"/>
</dbReference>